<proteinExistence type="predicted"/>
<geneLocation type="plasmid" evidence="2 3">
    <name>C</name>
</geneLocation>
<gene>
    <name evidence="2" type="ORF">SAMCFNEI73_pC1184</name>
</gene>
<feature type="compositionally biased region" description="Basic residues" evidence="1">
    <location>
        <begin position="1"/>
        <end position="18"/>
    </location>
</feature>
<dbReference type="KEGG" id="same:SAMCFNEI73_pC1184"/>
<protein>
    <submittedName>
        <fullName evidence="2">Uncharacterized protein</fullName>
    </submittedName>
</protein>
<sequence length="37" mass="4441">MPRRGGKRVFARTRQGTRAKHEPRMRCDRRKDVARTC</sequence>
<evidence type="ECO:0000313" key="2">
    <source>
        <dbReference type="EMBL" id="APG94893.1"/>
    </source>
</evidence>
<evidence type="ECO:0000256" key="1">
    <source>
        <dbReference type="SAM" id="MobiDB-lite"/>
    </source>
</evidence>
<dbReference type="AlphaFoldDB" id="A0A1L3LXZ6"/>
<feature type="compositionally biased region" description="Basic and acidic residues" evidence="1">
    <location>
        <begin position="19"/>
        <end position="37"/>
    </location>
</feature>
<name>A0A1L3LXZ6_9HYPH</name>
<evidence type="ECO:0000313" key="3">
    <source>
        <dbReference type="Proteomes" id="UP000182306"/>
    </source>
</evidence>
<keyword evidence="2" id="KW-0614">Plasmid</keyword>
<dbReference type="Proteomes" id="UP000182306">
    <property type="component" value="Plasmid C"/>
</dbReference>
<dbReference type="EMBL" id="CP013110">
    <property type="protein sequence ID" value="APG94893.1"/>
    <property type="molecule type" value="Genomic_DNA"/>
</dbReference>
<keyword evidence="3" id="KW-1185">Reference proteome</keyword>
<organism evidence="2 3">
    <name type="scientific">Sinorhizobium americanum</name>
    <dbReference type="NCBI Taxonomy" id="194963"/>
    <lineage>
        <taxon>Bacteria</taxon>
        <taxon>Pseudomonadati</taxon>
        <taxon>Pseudomonadota</taxon>
        <taxon>Alphaproteobacteria</taxon>
        <taxon>Hyphomicrobiales</taxon>
        <taxon>Rhizobiaceae</taxon>
        <taxon>Sinorhizobium/Ensifer group</taxon>
        <taxon>Sinorhizobium</taxon>
    </lineage>
</organism>
<accession>A0A1L3LXZ6</accession>
<reference evidence="2 3" key="1">
    <citation type="submission" date="2015-10" db="EMBL/GenBank/DDBJ databases">
        <title>Genomic differences between typical nodule nitrogen-fixing rhizobial strains and those coming from bean seeds.</title>
        <authorList>
            <person name="Peralta H."/>
            <person name="Aguilar-Vera A."/>
            <person name="Diaz R."/>
            <person name="Mora Y."/>
            <person name="Martinez-Batallar G."/>
            <person name="Salazar E."/>
            <person name="Vargas-Lagunas C."/>
            <person name="Encarnacion S."/>
            <person name="Girard L."/>
            <person name="Mora J."/>
        </authorList>
    </citation>
    <scope>NUCLEOTIDE SEQUENCE [LARGE SCALE GENOMIC DNA]</scope>
    <source>
        <strain evidence="2 3">CFNEI 73</strain>
        <plasmid evidence="2 3">C</plasmid>
    </source>
</reference>
<feature type="region of interest" description="Disordered" evidence="1">
    <location>
        <begin position="1"/>
        <end position="37"/>
    </location>
</feature>